<dbReference type="AlphaFoldDB" id="A0A0V0YYW3"/>
<keyword evidence="2" id="KW-1185">Reference proteome</keyword>
<sequence length="45" mass="5259">LMHTTHYRNHPLIFNSVRVRYKPKESLSGSEIEIAPIVTQRDPQV</sequence>
<name>A0A0V0YYW3_TRISP</name>
<proteinExistence type="predicted"/>
<dbReference type="InParanoid" id="A0A0V0YYW3"/>
<feature type="non-terminal residue" evidence="1">
    <location>
        <position position="1"/>
    </location>
</feature>
<dbReference type="EMBL" id="JYDH01003622">
    <property type="protein sequence ID" value="KRY05495.1"/>
    <property type="molecule type" value="Genomic_DNA"/>
</dbReference>
<dbReference type="Proteomes" id="UP000054776">
    <property type="component" value="Unassembled WGS sequence"/>
</dbReference>
<comment type="caution">
    <text evidence="1">The sequence shown here is derived from an EMBL/GenBank/DDBJ whole genome shotgun (WGS) entry which is preliminary data.</text>
</comment>
<accession>A0A0V0YYW3</accession>
<gene>
    <name evidence="1" type="ORF">T01_6575</name>
</gene>
<evidence type="ECO:0000313" key="2">
    <source>
        <dbReference type="Proteomes" id="UP000054776"/>
    </source>
</evidence>
<protein>
    <submittedName>
        <fullName evidence="1">Uncharacterized protein</fullName>
    </submittedName>
</protein>
<reference evidence="1 2" key="1">
    <citation type="submission" date="2015-01" db="EMBL/GenBank/DDBJ databases">
        <title>Evolution of Trichinella species and genotypes.</title>
        <authorList>
            <person name="Korhonen P.K."/>
            <person name="Edoardo P."/>
            <person name="Giuseppe L.R."/>
            <person name="Gasser R.B."/>
        </authorList>
    </citation>
    <scope>NUCLEOTIDE SEQUENCE [LARGE SCALE GENOMIC DNA]</scope>
    <source>
        <strain evidence="1">ISS3</strain>
    </source>
</reference>
<organism evidence="1 2">
    <name type="scientific">Trichinella spiralis</name>
    <name type="common">Trichina worm</name>
    <dbReference type="NCBI Taxonomy" id="6334"/>
    <lineage>
        <taxon>Eukaryota</taxon>
        <taxon>Metazoa</taxon>
        <taxon>Ecdysozoa</taxon>
        <taxon>Nematoda</taxon>
        <taxon>Enoplea</taxon>
        <taxon>Dorylaimia</taxon>
        <taxon>Trichinellida</taxon>
        <taxon>Trichinellidae</taxon>
        <taxon>Trichinella</taxon>
    </lineage>
</organism>
<feature type="non-terminal residue" evidence="1">
    <location>
        <position position="45"/>
    </location>
</feature>
<evidence type="ECO:0000313" key="1">
    <source>
        <dbReference type="EMBL" id="KRY05495.1"/>
    </source>
</evidence>